<proteinExistence type="predicted"/>
<reference evidence="1 2" key="2">
    <citation type="submission" date="2015-01" db="EMBL/GenBank/DDBJ databases">
        <authorList>
            <consortium name="NBRP consortium"/>
            <person name="Sawabe T."/>
            <person name="Meirelles P."/>
            <person name="Feng G."/>
            <person name="Sayaka M."/>
            <person name="Hattori M."/>
            <person name="Ohkuma M."/>
        </authorList>
    </citation>
    <scope>NUCLEOTIDE SEQUENCE [LARGE SCALE GENOMIC DNA]</scope>
    <source>
        <strain evidence="1 2">JCM19232</strain>
    </source>
</reference>
<dbReference type="Proteomes" id="UP000031670">
    <property type="component" value="Unassembled WGS sequence"/>
</dbReference>
<organism evidence="1 2">
    <name type="scientific">Vibrio ishigakensis</name>
    <dbReference type="NCBI Taxonomy" id="1481914"/>
    <lineage>
        <taxon>Bacteria</taxon>
        <taxon>Pseudomonadati</taxon>
        <taxon>Pseudomonadota</taxon>
        <taxon>Gammaproteobacteria</taxon>
        <taxon>Vibrionales</taxon>
        <taxon>Vibrionaceae</taxon>
        <taxon>Vibrio</taxon>
    </lineage>
</organism>
<sequence length="110" mass="12823">MKIQFYGDRKLFEALEASLKPELSQVSFMYSNKDKEPALEEGDVLVLDCAYYKRVLDSGLNHASKVFVIGPYLDHYDMSAFSNEGRWQYLPLSQLESRLLPELKRFLDQH</sequence>
<protein>
    <submittedName>
        <fullName evidence="1">Uncharacterized protein</fullName>
    </submittedName>
</protein>
<dbReference type="AlphaFoldDB" id="A0A0B8PE05"/>
<evidence type="ECO:0000313" key="1">
    <source>
        <dbReference type="EMBL" id="GAM62847.1"/>
    </source>
</evidence>
<dbReference type="EMBL" id="BBSA01000007">
    <property type="protein sequence ID" value="GAM62847.1"/>
    <property type="molecule type" value="Genomic_DNA"/>
</dbReference>
<gene>
    <name evidence="1" type="ORF">JCM19232_4524</name>
</gene>
<reference evidence="1 2" key="1">
    <citation type="submission" date="2015-01" db="EMBL/GenBank/DDBJ databases">
        <title>Vibrio sp. C5 JCM 19232 whole genome shotgun sequence.</title>
        <authorList>
            <person name="Sawabe T."/>
            <person name="Meirelles P."/>
            <person name="Feng G."/>
            <person name="Sayaka M."/>
            <person name="Hattori M."/>
            <person name="Ohkuma M."/>
        </authorList>
    </citation>
    <scope>NUCLEOTIDE SEQUENCE [LARGE SCALE GENOMIC DNA]</scope>
    <source>
        <strain evidence="1 2">JCM19232</strain>
    </source>
</reference>
<accession>A0A0B8PE05</accession>
<name>A0A0B8PE05_9VIBR</name>
<evidence type="ECO:0000313" key="2">
    <source>
        <dbReference type="Proteomes" id="UP000031670"/>
    </source>
</evidence>
<comment type="caution">
    <text evidence="1">The sequence shown here is derived from an EMBL/GenBank/DDBJ whole genome shotgun (WGS) entry which is preliminary data.</text>
</comment>